<evidence type="ECO:0000313" key="2">
    <source>
        <dbReference type="Proteomes" id="UP000478052"/>
    </source>
</evidence>
<dbReference type="AlphaFoldDB" id="A0A6G0YCK9"/>
<dbReference type="EMBL" id="VUJU01004831">
    <property type="protein sequence ID" value="KAF0753112.1"/>
    <property type="molecule type" value="Genomic_DNA"/>
</dbReference>
<comment type="caution">
    <text evidence="1">The sequence shown here is derived from an EMBL/GenBank/DDBJ whole genome shotgun (WGS) entry which is preliminary data.</text>
</comment>
<sequence length="62" mass="6923">MSPITPSLTNQEKVERLPVIVSTPNGEQLLGVPEIASRTGREICMLLLRANIRIESKCYINE</sequence>
<gene>
    <name evidence="1" type="ORF">FWK35_00015279</name>
</gene>
<evidence type="ECO:0000313" key="1">
    <source>
        <dbReference type="EMBL" id="KAF0753112.1"/>
    </source>
</evidence>
<keyword evidence="2" id="KW-1185">Reference proteome</keyword>
<accession>A0A6G0YCK9</accession>
<dbReference type="OrthoDB" id="8055275at2759"/>
<organism evidence="1 2">
    <name type="scientific">Aphis craccivora</name>
    <name type="common">Cowpea aphid</name>
    <dbReference type="NCBI Taxonomy" id="307492"/>
    <lineage>
        <taxon>Eukaryota</taxon>
        <taxon>Metazoa</taxon>
        <taxon>Ecdysozoa</taxon>
        <taxon>Arthropoda</taxon>
        <taxon>Hexapoda</taxon>
        <taxon>Insecta</taxon>
        <taxon>Pterygota</taxon>
        <taxon>Neoptera</taxon>
        <taxon>Paraneoptera</taxon>
        <taxon>Hemiptera</taxon>
        <taxon>Sternorrhyncha</taxon>
        <taxon>Aphidomorpha</taxon>
        <taxon>Aphidoidea</taxon>
        <taxon>Aphididae</taxon>
        <taxon>Aphidini</taxon>
        <taxon>Aphis</taxon>
        <taxon>Aphis</taxon>
    </lineage>
</organism>
<proteinExistence type="predicted"/>
<reference evidence="1 2" key="1">
    <citation type="submission" date="2019-08" db="EMBL/GenBank/DDBJ databases">
        <title>Whole genome of Aphis craccivora.</title>
        <authorList>
            <person name="Voronova N.V."/>
            <person name="Shulinski R.S."/>
            <person name="Bandarenka Y.V."/>
            <person name="Zhorov D.G."/>
            <person name="Warner D."/>
        </authorList>
    </citation>
    <scope>NUCLEOTIDE SEQUENCE [LARGE SCALE GENOMIC DNA]</scope>
    <source>
        <strain evidence="1">180601</strain>
        <tissue evidence="1">Whole Body</tissue>
    </source>
</reference>
<protein>
    <submittedName>
        <fullName evidence="1">Uncharacterized protein</fullName>
    </submittedName>
</protein>
<name>A0A6G0YCK9_APHCR</name>
<dbReference type="Proteomes" id="UP000478052">
    <property type="component" value="Unassembled WGS sequence"/>
</dbReference>